<accession>A0A2I0UTA7</accession>
<sequence>MRFNKTKCRVLHLDWGNPQYQYRLEDERIETSPAEYDLGVLADKKLGMSCQCALAAQKANCTLGCTKRSAASRSREMILPFYSALVRPHLQYCIQLWSRQLMKDMGLL</sequence>
<reference evidence="2" key="1">
    <citation type="submission" date="2017-11" db="EMBL/GenBank/DDBJ databases">
        <authorList>
            <person name="Lima N.C."/>
            <person name="Parody-Merino A.M."/>
            <person name="Battley P.F."/>
            <person name="Fidler A.E."/>
            <person name="Prosdocimi F."/>
        </authorList>
    </citation>
    <scope>NUCLEOTIDE SEQUENCE [LARGE SCALE GENOMIC DNA]</scope>
</reference>
<organism evidence="1 2">
    <name type="scientific">Limosa lapponica baueri</name>
    <dbReference type="NCBI Taxonomy" id="1758121"/>
    <lineage>
        <taxon>Eukaryota</taxon>
        <taxon>Metazoa</taxon>
        <taxon>Chordata</taxon>
        <taxon>Craniata</taxon>
        <taxon>Vertebrata</taxon>
        <taxon>Euteleostomi</taxon>
        <taxon>Archelosauria</taxon>
        <taxon>Archosauria</taxon>
        <taxon>Dinosauria</taxon>
        <taxon>Saurischia</taxon>
        <taxon>Theropoda</taxon>
        <taxon>Coelurosauria</taxon>
        <taxon>Aves</taxon>
        <taxon>Neognathae</taxon>
        <taxon>Neoaves</taxon>
        <taxon>Charadriiformes</taxon>
        <taxon>Scolopacidae</taxon>
        <taxon>Limosa</taxon>
    </lineage>
</organism>
<gene>
    <name evidence="1" type="ORF">llap_330</name>
</gene>
<dbReference type="PRINTS" id="PR01345">
    <property type="entry name" value="CERVTRCPTASE"/>
</dbReference>
<protein>
    <recommendedName>
        <fullName evidence="3">Rna-directed dna polymerase from mobile element jockey-like</fullName>
    </recommendedName>
</protein>
<evidence type="ECO:0008006" key="3">
    <source>
        <dbReference type="Google" id="ProtNLM"/>
    </source>
</evidence>
<evidence type="ECO:0000313" key="2">
    <source>
        <dbReference type="Proteomes" id="UP000233556"/>
    </source>
</evidence>
<dbReference type="Proteomes" id="UP000233556">
    <property type="component" value="Unassembled WGS sequence"/>
</dbReference>
<reference evidence="2" key="2">
    <citation type="submission" date="2017-12" db="EMBL/GenBank/DDBJ databases">
        <title>Genome sequence of the Bar-tailed Godwit (Limosa lapponica baueri).</title>
        <authorList>
            <person name="Lima N.C.B."/>
            <person name="Parody-Merino A.M."/>
            <person name="Battley P.F."/>
            <person name="Fidler A.E."/>
            <person name="Prosdocimi F."/>
        </authorList>
    </citation>
    <scope>NUCLEOTIDE SEQUENCE [LARGE SCALE GENOMIC DNA]</scope>
</reference>
<dbReference type="PANTHER" id="PTHR33332">
    <property type="entry name" value="REVERSE TRANSCRIPTASE DOMAIN-CONTAINING PROTEIN"/>
    <property type="match status" value="1"/>
</dbReference>
<name>A0A2I0UTA7_LIMLA</name>
<proteinExistence type="predicted"/>
<keyword evidence="2" id="KW-1185">Reference proteome</keyword>
<dbReference type="EMBL" id="KZ505639">
    <property type="protein sequence ID" value="PKU49291.1"/>
    <property type="molecule type" value="Genomic_DNA"/>
</dbReference>
<dbReference type="OrthoDB" id="276744at2759"/>
<dbReference type="AlphaFoldDB" id="A0A2I0UTA7"/>
<evidence type="ECO:0000313" key="1">
    <source>
        <dbReference type="EMBL" id="PKU49291.1"/>
    </source>
</evidence>